<organism evidence="1">
    <name type="scientific">Hexamita inflata</name>
    <dbReference type="NCBI Taxonomy" id="28002"/>
    <lineage>
        <taxon>Eukaryota</taxon>
        <taxon>Metamonada</taxon>
        <taxon>Diplomonadida</taxon>
        <taxon>Hexamitidae</taxon>
        <taxon>Hexamitinae</taxon>
        <taxon>Hexamita</taxon>
    </lineage>
</organism>
<comment type="caution">
    <text evidence="1">The sequence shown here is derived from an EMBL/GenBank/DDBJ whole genome shotgun (WGS) entry which is preliminary data.</text>
</comment>
<name>A0AA86NHI9_9EUKA</name>
<dbReference type="Proteomes" id="UP001642409">
    <property type="component" value="Unassembled WGS sequence"/>
</dbReference>
<evidence type="ECO:0000313" key="1">
    <source>
        <dbReference type="EMBL" id="CAI9919562.1"/>
    </source>
</evidence>
<dbReference type="EMBL" id="CAXDID020000315">
    <property type="protein sequence ID" value="CAL6075611.1"/>
    <property type="molecule type" value="Genomic_DNA"/>
</dbReference>
<evidence type="ECO:0000313" key="2">
    <source>
        <dbReference type="EMBL" id="CAL6075611.1"/>
    </source>
</evidence>
<sequence length="219" mass="25776">MTEQTSYEREMRAKYADRIKNKKLIIKNDEQLTDLRFATNLKVVNLEINNCFNVEISNVNNVLSLTLNYCGLTKIDGIEALELLFVDLRENEIIFIAPLKNIRELKHVLIDDNCIVDLETLVDMPNFNPDWIQEQKPLTNAVIAKYLNQTQQKQSIEQFKATIQNKQLKSEQLLDKYPRKYDENTMQKQRRNIQTKFAMMDTDEEFTFTNLMVTRLSTT</sequence>
<dbReference type="InterPro" id="IPR032675">
    <property type="entry name" value="LRR_dom_sf"/>
</dbReference>
<accession>A0AA86NHI9</accession>
<dbReference type="SUPFAM" id="SSF52058">
    <property type="entry name" value="L domain-like"/>
    <property type="match status" value="1"/>
</dbReference>
<reference evidence="2 3" key="2">
    <citation type="submission" date="2024-07" db="EMBL/GenBank/DDBJ databases">
        <authorList>
            <person name="Akdeniz Z."/>
        </authorList>
    </citation>
    <scope>NUCLEOTIDE SEQUENCE [LARGE SCALE GENOMIC DNA]</scope>
</reference>
<keyword evidence="3" id="KW-1185">Reference proteome</keyword>
<reference evidence="1" key="1">
    <citation type="submission" date="2023-06" db="EMBL/GenBank/DDBJ databases">
        <authorList>
            <person name="Kurt Z."/>
        </authorList>
    </citation>
    <scope>NUCLEOTIDE SEQUENCE</scope>
</reference>
<dbReference type="EMBL" id="CATOUU010000181">
    <property type="protein sequence ID" value="CAI9919562.1"/>
    <property type="molecule type" value="Genomic_DNA"/>
</dbReference>
<evidence type="ECO:0000313" key="3">
    <source>
        <dbReference type="Proteomes" id="UP001642409"/>
    </source>
</evidence>
<proteinExistence type="predicted"/>
<gene>
    <name evidence="2" type="ORF">HINF_LOCUS57290</name>
    <name evidence="1" type="ORF">HINF_LOCUS7207</name>
</gene>
<dbReference type="Gene3D" id="3.80.10.10">
    <property type="entry name" value="Ribonuclease Inhibitor"/>
    <property type="match status" value="1"/>
</dbReference>
<protein>
    <submittedName>
        <fullName evidence="1">Leucine-rich repeat domain superfamily</fullName>
    </submittedName>
    <submittedName>
        <fullName evidence="2">Leucine-rich_repeat domain superfamily</fullName>
    </submittedName>
</protein>
<dbReference type="AlphaFoldDB" id="A0AA86NHI9"/>